<comment type="caution">
    <text evidence="4">The sequence shown here is derived from an EMBL/GenBank/DDBJ whole genome shotgun (WGS) entry which is preliminary data.</text>
</comment>
<dbReference type="InterPro" id="IPR036034">
    <property type="entry name" value="PDZ_sf"/>
</dbReference>
<reference evidence="4" key="1">
    <citation type="submission" date="2021-11" db="EMBL/GenBank/DDBJ databases">
        <authorList>
            <consortium name="Genoscope - CEA"/>
            <person name="William W."/>
        </authorList>
    </citation>
    <scope>NUCLEOTIDE SEQUENCE</scope>
</reference>
<feature type="coiled-coil region" evidence="1">
    <location>
        <begin position="1493"/>
        <end position="1557"/>
    </location>
</feature>
<dbReference type="EMBL" id="CAKKNE010000002">
    <property type="protein sequence ID" value="CAH0367553.1"/>
    <property type="molecule type" value="Genomic_DNA"/>
</dbReference>
<feature type="region of interest" description="Disordered" evidence="2">
    <location>
        <begin position="342"/>
        <end position="370"/>
    </location>
</feature>
<proteinExistence type="predicted"/>
<evidence type="ECO:0000313" key="5">
    <source>
        <dbReference type="Proteomes" id="UP000789595"/>
    </source>
</evidence>
<evidence type="ECO:0000313" key="4">
    <source>
        <dbReference type="EMBL" id="CAH0367553.1"/>
    </source>
</evidence>
<accession>A0A8J2S8F8</accession>
<feature type="domain" description="PDZ" evidence="3">
    <location>
        <begin position="160"/>
        <end position="236"/>
    </location>
</feature>
<dbReference type="InterPro" id="IPR001478">
    <property type="entry name" value="PDZ"/>
</dbReference>
<evidence type="ECO:0000256" key="2">
    <source>
        <dbReference type="SAM" id="MobiDB-lite"/>
    </source>
</evidence>
<feature type="region of interest" description="Disordered" evidence="2">
    <location>
        <begin position="680"/>
        <end position="703"/>
    </location>
</feature>
<organism evidence="4 5">
    <name type="scientific">Pelagomonas calceolata</name>
    <dbReference type="NCBI Taxonomy" id="35677"/>
    <lineage>
        <taxon>Eukaryota</taxon>
        <taxon>Sar</taxon>
        <taxon>Stramenopiles</taxon>
        <taxon>Ochrophyta</taxon>
        <taxon>Pelagophyceae</taxon>
        <taxon>Pelagomonadales</taxon>
        <taxon>Pelagomonadaceae</taxon>
        <taxon>Pelagomonas</taxon>
    </lineage>
</organism>
<feature type="region of interest" description="Disordered" evidence="2">
    <location>
        <begin position="388"/>
        <end position="424"/>
    </location>
</feature>
<feature type="region of interest" description="Disordered" evidence="2">
    <location>
        <begin position="1579"/>
        <end position="1617"/>
    </location>
</feature>
<evidence type="ECO:0000259" key="3">
    <source>
        <dbReference type="SMART" id="SM00228"/>
    </source>
</evidence>
<feature type="coiled-coil region" evidence="1">
    <location>
        <begin position="492"/>
        <end position="625"/>
    </location>
</feature>
<feature type="coiled-coil region" evidence="1">
    <location>
        <begin position="863"/>
        <end position="922"/>
    </location>
</feature>
<evidence type="ECO:0000256" key="1">
    <source>
        <dbReference type="SAM" id="Coils"/>
    </source>
</evidence>
<keyword evidence="1" id="KW-0175">Coiled coil</keyword>
<feature type="coiled-coil region" evidence="1">
    <location>
        <begin position="1116"/>
        <end position="1196"/>
    </location>
</feature>
<protein>
    <recommendedName>
        <fullName evidence="3">PDZ domain-containing protein</fullName>
    </recommendedName>
</protein>
<feature type="region of interest" description="Disordered" evidence="2">
    <location>
        <begin position="1"/>
        <end position="98"/>
    </location>
</feature>
<feature type="compositionally biased region" description="Basic residues" evidence="2">
    <location>
        <begin position="39"/>
        <end position="52"/>
    </location>
</feature>
<feature type="coiled-coil region" evidence="1">
    <location>
        <begin position="1296"/>
        <end position="1417"/>
    </location>
</feature>
<keyword evidence="5" id="KW-1185">Reference proteome</keyword>
<feature type="coiled-coil region" evidence="1">
    <location>
        <begin position="958"/>
        <end position="1069"/>
    </location>
</feature>
<name>A0A8J2S8F8_9STRA</name>
<feature type="compositionally biased region" description="Low complexity" evidence="2">
    <location>
        <begin position="64"/>
        <end position="77"/>
    </location>
</feature>
<feature type="compositionally biased region" description="Basic and acidic residues" evidence="2">
    <location>
        <begin position="342"/>
        <end position="351"/>
    </location>
</feature>
<dbReference type="SMART" id="SM00228">
    <property type="entry name" value="PDZ"/>
    <property type="match status" value="1"/>
</dbReference>
<feature type="compositionally biased region" description="Basic and acidic residues" evidence="2">
    <location>
        <begin position="691"/>
        <end position="703"/>
    </location>
</feature>
<dbReference type="Proteomes" id="UP000789595">
    <property type="component" value="Unassembled WGS sequence"/>
</dbReference>
<sequence>MPAVAKTTPQRAGRRRSSIGGRIVLSDRKNTPSQTLRKTPVKTKKTTPRPRRSASADSKRGRPRSNSTISTARSSSADTKPIARRISTEPETPFGKAEAMAAAAAHMLKLKDTPPPQDVDGTPFSKAEALAAAASHILTLRSRREEATPEGAKTVDFASGPLGVEFEPEELDGDGCEVGCVVVRVHDASRYRLRPGDVLTAIDSVSTKDWPFSRIVEALKMRPDPCKATFETTSVKEPSKSLFMKDTPRAALDAKGAADLALFSTCAKIEDLQTAMPVPSTGSAHARMAAMPQYDDRDQTAPKSHDSNETFATPLLAAELRALHDELAVAASDNVSLADALERQRRQEREAQSSLANALSPEKRPSSDEDLAVFAQRVAEALRRAKDELASQRSAGEDLAQARRLSEEASQALRTHKAQSEQELNDLKRDCDERLQRAANMSQQAAQAFRGAVDEARRERDVVKSELLEVRASLKEARSDLACTEGAYSEREAALAERCDHAERRCQELDAELTTAQRDASEWKRSAQDFEETSQIIERKVSELEATVSRQRNDSARKATQWESRCNELEDALDQSARDFETMRAESERVKEAKQALQEAIDISERELDEKLRARDRQISRLEAQLEKGASRAQKDQEHADELCRAHEKALQARDIEHASAVAGAQKRFENKLREAHKTHATELETALQRARQEAEASRRRDAAYHERRYAAAEASHNDAMREATLAERVANRAARDASEKRLRQTIDTAVRRADDAAAERDDAQYEAERAGAAATRKALAASEAVFAKRLSDSDRAAAASTSALVAAADAKRFEALRAERAAGDASRLLAVAAAGTTSDALSEARRDCEVFRQRSIAANDRAADEVRNARRAEAHAKAAEARCREAEDALDQLQRSSHAEAAQLRLESERLGLELVALQEEVDVQANGELRQCRANDQLSKNFDAIQRDRDAQKASLDLVTAEVARLTDELRRKEAQLQDADADGFRALDASARADAENEKTKAALEVAEARVLALEKERDDLMRADHGDRRALMELAQARKSRDAEFSSLQAVCESLREDVKRLESHKATSLSADTLRREAALAVAAVRAEARRELSKSDKGRIQAEEQLKKCLAELRDKDDFVRRHRAELENARARMAESDSKLVEIKKALKREVREAAEQAAEARADAEVAVASARGEALRLEDEVERLSAALRGRDDSNMEAEHLAHDLLTLSRENDALRGATEDVSSNLLRVARDADKEQKRAAMNENRARKVEAEMEAMGGRVEAIARELPEQVKRLETAADKKVVDAAARALNAEERAEEAVHALREEEGCRLRTERALSDADTRADAAEARATHLAQQLHEAEIVRLKAERALRDAEKLGERLIGERQAISLDRDAAVAARDALACELKKAREDCRKARAELVSVQKAKAAADAACAAARSQTKVQARKRSQAAEAAGAELTRVADGLAASDRAAKTLAKRLQSLNASATGPVAVELRALARSLDASQRDAASARRAVAAAEAKRAAGGYSAPEEELRGELARARDRADALEKDLEIARRALDQKDGKVNNLKTFNSTICAFIESIAADEVNDGADGPPPPAPPRSGKIKRRARRVLQQPVADSPAWR</sequence>
<gene>
    <name evidence="4" type="ORF">PECAL_2P05780</name>
</gene>
<dbReference type="SUPFAM" id="SSF50156">
    <property type="entry name" value="PDZ domain-like"/>
    <property type="match status" value="1"/>
</dbReference>